<dbReference type="PANTHER" id="PTHR43581:SF4">
    <property type="entry name" value="ATP_GTP PHOSPHATASE"/>
    <property type="match status" value="1"/>
</dbReference>
<keyword evidence="3" id="KW-1185">Reference proteome</keyword>
<dbReference type="PANTHER" id="PTHR43581">
    <property type="entry name" value="ATP/GTP PHOSPHATASE"/>
    <property type="match status" value="1"/>
</dbReference>
<dbReference type="RefSeq" id="WP_093968045.1">
    <property type="nucleotide sequence ID" value="NZ_FXYE01000002.1"/>
</dbReference>
<evidence type="ECO:0000259" key="1">
    <source>
        <dbReference type="Pfam" id="PF13175"/>
    </source>
</evidence>
<name>A0A238KTH3_9RHOB</name>
<accession>A0A238KTH3</accession>
<reference evidence="3" key="1">
    <citation type="submission" date="2017-05" db="EMBL/GenBank/DDBJ databases">
        <authorList>
            <person name="Rodrigo-Torres L."/>
            <person name="Arahal R. D."/>
            <person name="Lucena T."/>
        </authorList>
    </citation>
    <scope>NUCLEOTIDE SEQUENCE [LARGE SCALE GENOMIC DNA]</scope>
    <source>
        <strain evidence="3">CECT 8621</strain>
    </source>
</reference>
<organism evidence="2 3">
    <name type="scientific">Actibacterium lipolyticum</name>
    <dbReference type="NCBI Taxonomy" id="1524263"/>
    <lineage>
        <taxon>Bacteria</taxon>
        <taxon>Pseudomonadati</taxon>
        <taxon>Pseudomonadota</taxon>
        <taxon>Alphaproteobacteria</taxon>
        <taxon>Rhodobacterales</taxon>
        <taxon>Roseobacteraceae</taxon>
        <taxon>Actibacterium</taxon>
    </lineage>
</organism>
<dbReference type="EMBL" id="FXYE01000002">
    <property type="protein sequence ID" value="SMX46099.1"/>
    <property type="molecule type" value="Genomic_DNA"/>
</dbReference>
<evidence type="ECO:0000313" key="3">
    <source>
        <dbReference type="Proteomes" id="UP000202922"/>
    </source>
</evidence>
<dbReference type="AlphaFoldDB" id="A0A238KTH3"/>
<gene>
    <name evidence="2" type="primary">recF_1</name>
    <name evidence="2" type="ORF">COL8621_02968</name>
</gene>
<dbReference type="Proteomes" id="UP000202922">
    <property type="component" value="Unassembled WGS sequence"/>
</dbReference>
<dbReference type="InterPro" id="IPR027417">
    <property type="entry name" value="P-loop_NTPase"/>
</dbReference>
<dbReference type="InterPro" id="IPR051396">
    <property type="entry name" value="Bact_Antivir_Def_Nuclease"/>
</dbReference>
<dbReference type="SUPFAM" id="SSF52540">
    <property type="entry name" value="P-loop containing nucleoside triphosphate hydrolases"/>
    <property type="match status" value="1"/>
</dbReference>
<proteinExistence type="predicted"/>
<sequence>MKLKQFRITNFRSVNDSGWLDVSDVTALIGENEAGKTNLLLPLWKFNPTAAGEISLLDDMPRSRYAEMRDKPESHRFVFCQFELTAAEIKIANDYGVEVKEGSTVIARRNFNGGYGFEFPEFSDVEFTHTYNPALLKPAEVEGEEPDKGPNLWSIFFNRLPKFVYYSNYGNLDDQIYLPHVVANMARDDLGQREAAKARTLKVLFDLVNLSAEEMLELARSTGVVERVNQQGQKVGDVTTKTDDEIQEDDKQLRERLALLQAASSKLTKNFSDWWKQGDYKFRLVADGNYFRILVADGLRLDEIELENRSAGLQWFLSFFLVFTYESEDAHEEAIVLLDEPGHSLHPLAQRDLTAFFNSLAKTNQLIFTTHSPFMIDADRLDRVRKVFVGEDGSTEASSDLGLTKGAKGLKDRGATYAVHSALNLTVAESLLLGCKPIIVEGPSDQHYLTAIKTILIGKGKIAPKSELVFPPSGGAKTAKLIASILSGRDDELPIVLLDSDVAGKQAIKSLRGDLYAEVNERVLETDDVFADLVGTEIEDLIPSSLMIQVLDRMERRAEQDFDDVHDPKKPIIPQIKHWAASEGFELEHGWKVKLALGVKEKLLSNSDRYVEDEDIVRWKALFDKLL</sequence>
<dbReference type="Pfam" id="PF13175">
    <property type="entry name" value="AAA_15"/>
    <property type="match status" value="1"/>
</dbReference>
<dbReference type="InterPro" id="IPR041685">
    <property type="entry name" value="AAA_GajA/Old/RecF-like"/>
</dbReference>
<dbReference type="Gene3D" id="3.40.50.300">
    <property type="entry name" value="P-loop containing nucleotide triphosphate hydrolases"/>
    <property type="match status" value="1"/>
</dbReference>
<dbReference type="OrthoDB" id="3322489at2"/>
<evidence type="ECO:0000313" key="2">
    <source>
        <dbReference type="EMBL" id="SMX46099.1"/>
    </source>
</evidence>
<feature type="domain" description="Endonuclease GajA/Old nuclease/RecF-like AAA" evidence="1">
    <location>
        <begin position="1"/>
        <end position="376"/>
    </location>
</feature>
<protein>
    <submittedName>
        <fullName evidence="2">DNA replication and repair protein RecF</fullName>
    </submittedName>
</protein>